<organism evidence="4 5">
    <name type="scientific">Mesorhizobium huakuii</name>
    <dbReference type="NCBI Taxonomy" id="28104"/>
    <lineage>
        <taxon>Bacteria</taxon>
        <taxon>Pseudomonadati</taxon>
        <taxon>Pseudomonadota</taxon>
        <taxon>Alphaproteobacteria</taxon>
        <taxon>Hyphomicrobiales</taxon>
        <taxon>Phyllobacteriaceae</taxon>
        <taxon>Mesorhizobium</taxon>
    </lineage>
</organism>
<evidence type="ECO:0000256" key="1">
    <source>
        <dbReference type="ARBA" id="ARBA00023002"/>
    </source>
</evidence>
<dbReference type="EMBL" id="CP050296">
    <property type="protein sequence ID" value="QND55821.1"/>
    <property type="molecule type" value="Genomic_DNA"/>
</dbReference>
<comment type="similarity">
    <text evidence="2">Belongs to the NAD(P)-dependent epimerase/dehydratase family. Dihydroflavonol-4-reductase subfamily.</text>
</comment>
<gene>
    <name evidence="4" type="ORF">HB778_03500</name>
</gene>
<dbReference type="Pfam" id="PF01370">
    <property type="entry name" value="Epimerase"/>
    <property type="match status" value="1"/>
</dbReference>
<dbReference type="InterPro" id="IPR036291">
    <property type="entry name" value="NAD(P)-bd_dom_sf"/>
</dbReference>
<dbReference type="InterPro" id="IPR001509">
    <property type="entry name" value="Epimerase_deHydtase"/>
</dbReference>
<evidence type="ECO:0000259" key="3">
    <source>
        <dbReference type="Pfam" id="PF01370"/>
    </source>
</evidence>
<evidence type="ECO:0000256" key="2">
    <source>
        <dbReference type="ARBA" id="ARBA00023445"/>
    </source>
</evidence>
<dbReference type="Proteomes" id="UP000515465">
    <property type="component" value="Chromosome"/>
</dbReference>
<protein>
    <submittedName>
        <fullName evidence="4">Aldehyde reductase</fullName>
    </submittedName>
</protein>
<dbReference type="SUPFAM" id="SSF51735">
    <property type="entry name" value="NAD(P)-binding Rossmann-fold domains"/>
    <property type="match status" value="1"/>
</dbReference>
<name>A0A7G6SMT9_9HYPH</name>
<dbReference type="PANTHER" id="PTHR10366">
    <property type="entry name" value="NAD DEPENDENT EPIMERASE/DEHYDRATASE"/>
    <property type="match status" value="1"/>
</dbReference>
<evidence type="ECO:0000313" key="4">
    <source>
        <dbReference type="EMBL" id="QND55821.1"/>
    </source>
</evidence>
<dbReference type="CDD" id="cd05227">
    <property type="entry name" value="AR_SDR_e"/>
    <property type="match status" value="1"/>
</dbReference>
<evidence type="ECO:0000313" key="5">
    <source>
        <dbReference type="Proteomes" id="UP000515465"/>
    </source>
</evidence>
<dbReference type="Gene3D" id="3.40.50.720">
    <property type="entry name" value="NAD(P)-binding Rossmann-like Domain"/>
    <property type="match status" value="1"/>
</dbReference>
<reference evidence="5" key="1">
    <citation type="journal article" date="2020" name="Mol. Plant Microbe">
        <title>Rhizobial microsymbionts of the narrowly endemic Oxytropis species growing in Kamchatka are characterized by significant genetic diversity and possess a set of genes that are associated with T3SS and T6SS secretion systems and can affect the development of symbiosis.</title>
        <authorList>
            <person name="Safronova V."/>
            <person name="Guro P."/>
            <person name="Sazanova A."/>
            <person name="Kuznetsova I."/>
            <person name="Belimov A."/>
            <person name="Yakubov V."/>
            <person name="Chirak E."/>
            <person name="Afonin A."/>
            <person name="Gogolev Y."/>
            <person name="Andronov E."/>
            <person name="Tikhonovich I."/>
        </authorList>
    </citation>
    <scope>NUCLEOTIDE SEQUENCE [LARGE SCALE GENOMIC DNA]</scope>
    <source>
        <strain evidence="5">583</strain>
    </source>
</reference>
<feature type="domain" description="NAD-dependent epimerase/dehydratase" evidence="3">
    <location>
        <begin position="15"/>
        <end position="251"/>
    </location>
</feature>
<dbReference type="FunFam" id="3.40.50.720:FF:000336">
    <property type="entry name" value="Aldehyde reductase"/>
    <property type="match status" value="1"/>
</dbReference>
<proteinExistence type="inferred from homology"/>
<dbReference type="AlphaFoldDB" id="A0A7G6SMT9"/>
<dbReference type="InterPro" id="IPR050425">
    <property type="entry name" value="NAD(P)_dehydrat-like"/>
</dbReference>
<sequence length="357" mass="38050">MANEHQETDMTDDLVLVTGGSGFIASHCILKLLDAGYQVRTTVRSLKREAEVRAMLREGGAEPGDRLSFVAADLTAGAGWAEAAAGCTYAMHGASPTPSGSQTREEDWVRPAVDGVLRVLRAGRDAGVKRVVLTSAIGAVAMGHAPQTRPFNETDWTDLSGAVAPYQKSKTLSERAAWDFIAREGHGLELSVVNPVAVLGPVLAADFSHSIGLIKRLMDGMPGCPRVNSGYVDVRDLADLHLLAMTSPAAKGERFIGISGHSLWMAEVAKVLRRRMGAAAAKVPTREIPNWVIRLLAVRGDPTTKMLARHLGVMMDATSEKATRLLGWTPRPAEEAIVATAESLLRLGLVGGKRGHG</sequence>
<accession>A0A7G6SMT9</accession>
<keyword evidence="1" id="KW-0560">Oxidoreductase</keyword>
<dbReference type="GO" id="GO:0016616">
    <property type="term" value="F:oxidoreductase activity, acting on the CH-OH group of donors, NAD or NADP as acceptor"/>
    <property type="evidence" value="ECO:0007669"/>
    <property type="project" value="TreeGrafter"/>
</dbReference>
<dbReference type="PANTHER" id="PTHR10366:SF564">
    <property type="entry name" value="STEROL-4-ALPHA-CARBOXYLATE 3-DEHYDROGENASE, DECARBOXYLATING"/>
    <property type="match status" value="1"/>
</dbReference>